<dbReference type="Proteomes" id="UP000291022">
    <property type="component" value="Unassembled WGS sequence"/>
</dbReference>
<protein>
    <recommendedName>
        <fullName evidence="8">Transmembrane protein 14C</fullName>
    </recommendedName>
</protein>
<dbReference type="OMA" id="HRSGWIM"/>
<keyword evidence="6 9" id="KW-0472">Membrane</keyword>
<dbReference type="PANTHER" id="PTHR12668">
    <property type="entry name" value="TRANSMEMBRANE PROTEIN 14, 15"/>
    <property type="match status" value="1"/>
</dbReference>
<dbReference type="STRING" id="9643.ENSUAMP00000029667"/>
<keyword evidence="5" id="KW-0350">Heme biosynthesis</keyword>
<evidence type="ECO:0000256" key="7">
    <source>
        <dbReference type="ARBA" id="ARBA00037428"/>
    </source>
</evidence>
<keyword evidence="4 9" id="KW-1133">Transmembrane helix</keyword>
<organism evidence="10 11">
    <name type="scientific">Ursus americanus</name>
    <name type="common">American black bear</name>
    <name type="synonym">Euarctos americanus</name>
    <dbReference type="NCBI Taxonomy" id="9643"/>
    <lineage>
        <taxon>Eukaryota</taxon>
        <taxon>Metazoa</taxon>
        <taxon>Chordata</taxon>
        <taxon>Craniata</taxon>
        <taxon>Vertebrata</taxon>
        <taxon>Euteleostomi</taxon>
        <taxon>Mammalia</taxon>
        <taxon>Eutheria</taxon>
        <taxon>Laurasiatheria</taxon>
        <taxon>Carnivora</taxon>
        <taxon>Caniformia</taxon>
        <taxon>Ursidae</taxon>
        <taxon>Ursus</taxon>
    </lineage>
</organism>
<evidence type="ECO:0000256" key="9">
    <source>
        <dbReference type="SAM" id="Phobius"/>
    </source>
</evidence>
<dbReference type="FunFam" id="1.10.10.1740:FF:000002">
    <property type="entry name" value="Transmembrane protein 14C"/>
    <property type="match status" value="1"/>
</dbReference>
<dbReference type="GO" id="GO:0031966">
    <property type="term" value="C:mitochondrial membrane"/>
    <property type="evidence" value="ECO:0007669"/>
    <property type="project" value="TreeGrafter"/>
</dbReference>
<name>A0A452SBD4_URSAM</name>
<dbReference type="Pfam" id="PF03647">
    <property type="entry name" value="Tmemb_14"/>
    <property type="match status" value="1"/>
</dbReference>
<keyword evidence="11" id="KW-1185">Reference proteome</keyword>
<accession>A0A452SBD4</accession>
<comment type="function">
    <text evidence="7">Required for normal heme biosynthesis.</text>
</comment>
<dbReference type="Gene3D" id="1.10.10.1740">
    <property type="entry name" value="Transmembrane protein 14-like"/>
    <property type="match status" value="1"/>
</dbReference>
<evidence type="ECO:0000256" key="8">
    <source>
        <dbReference type="ARBA" id="ARBA00039421"/>
    </source>
</evidence>
<evidence type="ECO:0000256" key="1">
    <source>
        <dbReference type="ARBA" id="ARBA00004141"/>
    </source>
</evidence>
<evidence type="ECO:0000256" key="5">
    <source>
        <dbReference type="ARBA" id="ARBA00023133"/>
    </source>
</evidence>
<comment type="similarity">
    <text evidence="2">Belongs to the TMEM14 family.</text>
</comment>
<comment type="subcellular location">
    <subcellularLocation>
        <location evidence="1">Membrane</location>
        <topology evidence="1">Multi-pass membrane protein</topology>
    </subcellularLocation>
</comment>
<dbReference type="Ensembl" id="ENSUAMT00000033098.1">
    <property type="protein sequence ID" value="ENSUAMP00000029667.1"/>
    <property type="gene ID" value="ENSUAMG00000022837.1"/>
</dbReference>
<sequence>MQKDSGPPVPLQWIGFDYAALVASGGIIGYAKARSVRSLAAGILLSGLAGLGAYQLPQDPRNIWVFLMISGTLVGIMGMRFHRSGWIMPATLIAGTSLLMVAKLRIKLDTERLQPPRPVEKLPQPTLKFKCDSALEVLLCGITMTT</sequence>
<keyword evidence="3 9" id="KW-0812">Transmembrane</keyword>
<evidence type="ECO:0000256" key="2">
    <source>
        <dbReference type="ARBA" id="ARBA00007590"/>
    </source>
</evidence>
<evidence type="ECO:0000313" key="11">
    <source>
        <dbReference type="Proteomes" id="UP000291022"/>
    </source>
</evidence>
<dbReference type="PANTHER" id="PTHR12668:SF4">
    <property type="entry name" value="TRANSMEMBRANE PROTEIN 14C-RELATED"/>
    <property type="match status" value="1"/>
</dbReference>
<feature type="transmembrane region" description="Helical" evidence="9">
    <location>
        <begin position="62"/>
        <end position="79"/>
    </location>
</feature>
<reference evidence="10" key="3">
    <citation type="submission" date="2025-09" db="UniProtKB">
        <authorList>
            <consortium name="Ensembl"/>
        </authorList>
    </citation>
    <scope>IDENTIFICATION</scope>
</reference>
<feature type="transmembrane region" description="Helical" evidence="9">
    <location>
        <begin position="12"/>
        <end position="31"/>
    </location>
</feature>
<evidence type="ECO:0000256" key="6">
    <source>
        <dbReference type="ARBA" id="ARBA00023136"/>
    </source>
</evidence>
<evidence type="ECO:0000313" key="10">
    <source>
        <dbReference type="Ensembl" id="ENSUAMP00000029667.1"/>
    </source>
</evidence>
<dbReference type="GeneTree" id="ENSGT00940000154772"/>
<dbReference type="GO" id="GO:0070453">
    <property type="term" value="P:regulation of heme biosynthetic process"/>
    <property type="evidence" value="ECO:0007669"/>
    <property type="project" value="TreeGrafter"/>
</dbReference>
<dbReference type="InterPro" id="IPR005349">
    <property type="entry name" value="TMEM14"/>
</dbReference>
<evidence type="ECO:0000256" key="3">
    <source>
        <dbReference type="ARBA" id="ARBA00022692"/>
    </source>
</evidence>
<reference evidence="11" key="1">
    <citation type="submission" date="2016-06" db="EMBL/GenBank/DDBJ databases">
        <title>De novo assembly and RNA-Seq shows season-dependent expression and editing in black bear kidneys.</title>
        <authorList>
            <person name="Korstanje R."/>
            <person name="Srivastava A."/>
            <person name="Sarsani V.K."/>
            <person name="Sheehan S.M."/>
            <person name="Seger R.L."/>
            <person name="Barter M.E."/>
            <person name="Lindqvist C."/>
            <person name="Brody L.C."/>
            <person name="Mullikin J.C."/>
        </authorList>
    </citation>
    <scope>NUCLEOTIDE SEQUENCE [LARGE SCALE GENOMIC DNA]</scope>
</reference>
<evidence type="ECO:0000256" key="4">
    <source>
        <dbReference type="ARBA" id="ARBA00022989"/>
    </source>
</evidence>
<proteinExistence type="inferred from homology"/>
<reference evidence="10" key="2">
    <citation type="submission" date="2025-08" db="UniProtKB">
        <authorList>
            <consortium name="Ensembl"/>
        </authorList>
    </citation>
    <scope>IDENTIFICATION</scope>
</reference>
<dbReference type="GO" id="GO:0006783">
    <property type="term" value="P:heme biosynthetic process"/>
    <property type="evidence" value="ECO:0007669"/>
    <property type="project" value="UniProtKB-KW"/>
</dbReference>
<dbReference type="InterPro" id="IPR044890">
    <property type="entry name" value="TMEM14_sf"/>
</dbReference>
<feature type="transmembrane region" description="Helical" evidence="9">
    <location>
        <begin position="38"/>
        <end position="56"/>
    </location>
</feature>
<dbReference type="AlphaFoldDB" id="A0A452SBD4"/>